<keyword evidence="3" id="KW-0694">RNA-binding</keyword>
<organism evidence="6 8">
    <name type="scientific">Adineta steineri</name>
    <dbReference type="NCBI Taxonomy" id="433720"/>
    <lineage>
        <taxon>Eukaryota</taxon>
        <taxon>Metazoa</taxon>
        <taxon>Spiralia</taxon>
        <taxon>Gnathifera</taxon>
        <taxon>Rotifera</taxon>
        <taxon>Eurotatoria</taxon>
        <taxon>Bdelloidea</taxon>
        <taxon>Adinetida</taxon>
        <taxon>Adinetidae</taxon>
        <taxon>Adineta</taxon>
    </lineage>
</organism>
<dbReference type="InterPro" id="IPR012677">
    <property type="entry name" value="Nucleotide-bd_a/b_plait_sf"/>
</dbReference>
<evidence type="ECO:0000259" key="5">
    <source>
        <dbReference type="PROSITE" id="PS50102"/>
    </source>
</evidence>
<feature type="domain" description="RRM" evidence="5">
    <location>
        <begin position="7"/>
        <end position="83"/>
    </location>
</feature>
<comment type="caution">
    <text evidence="6">The sequence shown here is derived from an EMBL/GenBank/DDBJ whole genome shotgun (WGS) entry which is preliminary data.</text>
</comment>
<dbReference type="EMBL" id="CAJNOE010000081">
    <property type="protein sequence ID" value="CAF0878168.1"/>
    <property type="molecule type" value="Genomic_DNA"/>
</dbReference>
<name>A0A813Y499_9BILA</name>
<proteinExistence type="predicted"/>
<evidence type="ECO:0000256" key="1">
    <source>
        <dbReference type="ARBA" id="ARBA00004123"/>
    </source>
</evidence>
<evidence type="ECO:0000313" key="8">
    <source>
        <dbReference type="Proteomes" id="UP000663860"/>
    </source>
</evidence>
<dbReference type="Pfam" id="PF00076">
    <property type="entry name" value="RRM_1"/>
    <property type="match status" value="1"/>
</dbReference>
<dbReference type="GO" id="GO:0010468">
    <property type="term" value="P:regulation of gene expression"/>
    <property type="evidence" value="ECO:0007669"/>
    <property type="project" value="TreeGrafter"/>
</dbReference>
<evidence type="ECO:0000313" key="7">
    <source>
        <dbReference type="EMBL" id="CAF3921195.1"/>
    </source>
</evidence>
<dbReference type="Proteomes" id="UP000663868">
    <property type="component" value="Unassembled WGS sequence"/>
</dbReference>
<dbReference type="AlphaFoldDB" id="A0A813Y499"/>
<dbReference type="GO" id="GO:0000785">
    <property type="term" value="C:chromatin"/>
    <property type="evidence" value="ECO:0007669"/>
    <property type="project" value="TreeGrafter"/>
</dbReference>
<dbReference type="EMBL" id="CAJOBB010001938">
    <property type="protein sequence ID" value="CAF3921195.1"/>
    <property type="molecule type" value="Genomic_DNA"/>
</dbReference>
<dbReference type="PROSITE" id="PS50102">
    <property type="entry name" value="RRM"/>
    <property type="match status" value="1"/>
</dbReference>
<dbReference type="InterPro" id="IPR000504">
    <property type="entry name" value="RRM_dom"/>
</dbReference>
<dbReference type="GO" id="GO:0003723">
    <property type="term" value="F:RNA binding"/>
    <property type="evidence" value="ECO:0007669"/>
    <property type="project" value="UniProtKB-UniRule"/>
</dbReference>
<evidence type="ECO:0000313" key="6">
    <source>
        <dbReference type="EMBL" id="CAF0878168.1"/>
    </source>
</evidence>
<dbReference type="CDD" id="cd00590">
    <property type="entry name" value="RRM_SF"/>
    <property type="match status" value="1"/>
</dbReference>
<dbReference type="PANTHER" id="PTHR48033">
    <property type="entry name" value="RNA-BINDING (RRM/RBD/RNP MOTIFS) FAMILY PROTEIN"/>
    <property type="match status" value="1"/>
</dbReference>
<accession>A0A813Y499</accession>
<evidence type="ECO:0000256" key="3">
    <source>
        <dbReference type="PROSITE-ProRule" id="PRU00176"/>
    </source>
</evidence>
<dbReference type="InterPro" id="IPR035979">
    <property type="entry name" value="RBD_domain_sf"/>
</dbReference>
<keyword evidence="2" id="KW-0539">Nucleus</keyword>
<sequence>MTNDCDRTVLIKNIPYEIDENTLSDWCSTFGPVANCSLKRDKYGNSRGFAFVTYVSIDGHNNILAKTPHRCLDRYLFVKTANDRHHSSDQITSSSLVTDDNINSTTTTTTTTDTSSTFDTENYNRLAVLRDELDANLECMQIAHEHEVKLLNDKLLREKKLLQESEQLYKEAEEDYLKIKDENIRIRTCLIKNVMQTFNIRRDLARQTKDQLKKCAQIQMQYDQIK</sequence>
<dbReference type="Gene3D" id="3.30.70.330">
    <property type="match status" value="1"/>
</dbReference>
<dbReference type="SMART" id="SM00360">
    <property type="entry name" value="RRM"/>
    <property type="match status" value="1"/>
</dbReference>
<reference evidence="6" key="1">
    <citation type="submission" date="2021-02" db="EMBL/GenBank/DDBJ databases">
        <authorList>
            <person name="Nowell W R."/>
        </authorList>
    </citation>
    <scope>NUCLEOTIDE SEQUENCE</scope>
</reference>
<keyword evidence="4" id="KW-0175">Coiled coil</keyword>
<feature type="coiled-coil region" evidence="4">
    <location>
        <begin position="148"/>
        <end position="182"/>
    </location>
</feature>
<dbReference type="PANTHER" id="PTHR48033:SF10">
    <property type="entry name" value="RNA-BINDING PROTEIN SQUID"/>
    <property type="match status" value="1"/>
</dbReference>
<dbReference type="SUPFAM" id="SSF54928">
    <property type="entry name" value="RNA-binding domain, RBD"/>
    <property type="match status" value="1"/>
</dbReference>
<evidence type="ECO:0000256" key="4">
    <source>
        <dbReference type="SAM" id="Coils"/>
    </source>
</evidence>
<comment type="subcellular location">
    <subcellularLocation>
        <location evidence="1">Nucleus</location>
    </subcellularLocation>
</comment>
<evidence type="ECO:0000256" key="2">
    <source>
        <dbReference type="ARBA" id="ARBA00023242"/>
    </source>
</evidence>
<gene>
    <name evidence="6" type="ORF">IZO911_LOCUS11037</name>
    <name evidence="7" type="ORF">KXQ929_LOCUS23914</name>
</gene>
<dbReference type="GO" id="GO:0005654">
    <property type="term" value="C:nucleoplasm"/>
    <property type="evidence" value="ECO:0007669"/>
    <property type="project" value="TreeGrafter"/>
</dbReference>
<protein>
    <recommendedName>
        <fullName evidence="5">RRM domain-containing protein</fullName>
    </recommendedName>
</protein>
<dbReference type="Proteomes" id="UP000663860">
    <property type="component" value="Unassembled WGS sequence"/>
</dbReference>